<dbReference type="EMBL" id="CM042022">
    <property type="protein sequence ID" value="KAI3816699.1"/>
    <property type="molecule type" value="Genomic_DNA"/>
</dbReference>
<gene>
    <name evidence="1" type="ORF">L1987_16403</name>
</gene>
<reference evidence="1 2" key="2">
    <citation type="journal article" date="2022" name="Mol. Ecol. Resour.">
        <title>The genomes of chicory, endive, great burdock and yacon provide insights into Asteraceae paleo-polyploidization history and plant inulin production.</title>
        <authorList>
            <person name="Fan W."/>
            <person name="Wang S."/>
            <person name="Wang H."/>
            <person name="Wang A."/>
            <person name="Jiang F."/>
            <person name="Liu H."/>
            <person name="Zhao H."/>
            <person name="Xu D."/>
            <person name="Zhang Y."/>
        </authorList>
    </citation>
    <scope>NUCLEOTIDE SEQUENCE [LARGE SCALE GENOMIC DNA]</scope>
    <source>
        <strain evidence="2">cv. Yunnan</strain>
        <tissue evidence="1">Leaves</tissue>
    </source>
</reference>
<evidence type="ECO:0000313" key="2">
    <source>
        <dbReference type="Proteomes" id="UP001056120"/>
    </source>
</evidence>
<accession>A0ACB9J850</accession>
<organism evidence="1 2">
    <name type="scientific">Smallanthus sonchifolius</name>
    <dbReference type="NCBI Taxonomy" id="185202"/>
    <lineage>
        <taxon>Eukaryota</taxon>
        <taxon>Viridiplantae</taxon>
        <taxon>Streptophyta</taxon>
        <taxon>Embryophyta</taxon>
        <taxon>Tracheophyta</taxon>
        <taxon>Spermatophyta</taxon>
        <taxon>Magnoliopsida</taxon>
        <taxon>eudicotyledons</taxon>
        <taxon>Gunneridae</taxon>
        <taxon>Pentapetalae</taxon>
        <taxon>asterids</taxon>
        <taxon>campanulids</taxon>
        <taxon>Asterales</taxon>
        <taxon>Asteraceae</taxon>
        <taxon>Asteroideae</taxon>
        <taxon>Heliantheae alliance</taxon>
        <taxon>Millerieae</taxon>
        <taxon>Smallanthus</taxon>
    </lineage>
</organism>
<dbReference type="Proteomes" id="UP001056120">
    <property type="component" value="Linkage Group LG05"/>
</dbReference>
<name>A0ACB9J850_9ASTR</name>
<keyword evidence="2" id="KW-1185">Reference proteome</keyword>
<proteinExistence type="predicted"/>
<reference evidence="2" key="1">
    <citation type="journal article" date="2022" name="Mol. Ecol. Resour.">
        <title>The genomes of chicory, endive, great burdock and yacon provide insights into Asteraceae palaeo-polyploidization history and plant inulin production.</title>
        <authorList>
            <person name="Fan W."/>
            <person name="Wang S."/>
            <person name="Wang H."/>
            <person name="Wang A."/>
            <person name="Jiang F."/>
            <person name="Liu H."/>
            <person name="Zhao H."/>
            <person name="Xu D."/>
            <person name="Zhang Y."/>
        </authorList>
    </citation>
    <scope>NUCLEOTIDE SEQUENCE [LARGE SCALE GENOMIC DNA]</scope>
    <source>
        <strain evidence="2">cv. Yunnan</strain>
    </source>
</reference>
<protein>
    <submittedName>
        <fullName evidence="1">Uncharacterized protein</fullName>
    </submittedName>
</protein>
<comment type="caution">
    <text evidence="1">The sequence shown here is derived from an EMBL/GenBank/DDBJ whole genome shotgun (WGS) entry which is preliminary data.</text>
</comment>
<evidence type="ECO:0000313" key="1">
    <source>
        <dbReference type="EMBL" id="KAI3816699.1"/>
    </source>
</evidence>
<sequence>MTQVKLSFCFVVVLYVFTSARFCYTDNNPTSREKAEVQKILNRLNKPPVKSIKSPDGDIIDCVRISHQPAFDHPLLKNHTIKMKPDYYPNGLNVDDIKVSSKMNASKHNEEDVLRAKSVKRYGKKKNFSVAQQNLIDAELDVQESDEYASAYANGRQLYGTKATLNVWNPKVQDSNELSLAQIWIVGCHSDDANTLEDINTIEAGWHVHPELYGGTNTRLFIFWTGTQYEITILIWKDPKGGDWWMRVGDKEIVGYWPSSLFSHLCEHALLIEWGGDRGVQIGFSS</sequence>